<evidence type="ECO:0000256" key="4">
    <source>
        <dbReference type="ARBA" id="ARBA00022989"/>
    </source>
</evidence>
<dbReference type="PANTHER" id="PTHR28259">
    <property type="entry name" value="FLUORIDE EXPORT PROTEIN 1-RELATED"/>
    <property type="match status" value="1"/>
</dbReference>
<keyword evidence="3 8" id="KW-0812">Transmembrane</keyword>
<evidence type="ECO:0000256" key="2">
    <source>
        <dbReference type="ARBA" id="ARBA00022475"/>
    </source>
</evidence>
<sequence>MNFLVVGLGGGLGAAARYGIGLLPWRGSFPVSTLIINLLGAVVIGFLSGFAVRRRMDDRLVLFLKTGLCGGFTTFSTFSLESVQLIAAGDRGQAALYIFLSLAGCLLGVWLGQALSRTLPELS</sequence>
<comment type="catalytic activity">
    <reaction evidence="7">
        <text>fluoride(in) = fluoride(out)</text>
        <dbReference type="Rhea" id="RHEA:76159"/>
        <dbReference type="ChEBI" id="CHEBI:17051"/>
    </reaction>
    <physiologicalReaction direction="left-to-right" evidence="7">
        <dbReference type="Rhea" id="RHEA:76160"/>
    </physiologicalReaction>
</comment>
<keyword evidence="5 8" id="KW-0472">Membrane</keyword>
<comment type="similarity">
    <text evidence="6">Belongs to the fluoride channel Fluc/FEX (TC 1.A.43) family.</text>
</comment>
<organism evidence="9">
    <name type="scientific">bioreactor metagenome</name>
    <dbReference type="NCBI Taxonomy" id="1076179"/>
    <lineage>
        <taxon>unclassified sequences</taxon>
        <taxon>metagenomes</taxon>
        <taxon>ecological metagenomes</taxon>
    </lineage>
</organism>
<evidence type="ECO:0000256" key="7">
    <source>
        <dbReference type="ARBA" id="ARBA00035585"/>
    </source>
</evidence>
<comment type="subcellular location">
    <subcellularLocation>
        <location evidence="1">Cell membrane</location>
        <topology evidence="1">Multi-pass membrane protein</topology>
    </subcellularLocation>
</comment>
<dbReference type="InterPro" id="IPR003691">
    <property type="entry name" value="FluC"/>
</dbReference>
<keyword evidence="2" id="KW-1003">Cell membrane</keyword>
<feature type="transmembrane region" description="Helical" evidence="8">
    <location>
        <begin position="62"/>
        <end position="88"/>
    </location>
</feature>
<dbReference type="GO" id="GO:0005886">
    <property type="term" value="C:plasma membrane"/>
    <property type="evidence" value="ECO:0007669"/>
    <property type="project" value="UniProtKB-SubCell"/>
</dbReference>
<evidence type="ECO:0000256" key="1">
    <source>
        <dbReference type="ARBA" id="ARBA00004651"/>
    </source>
</evidence>
<dbReference type="AlphaFoldDB" id="A0A645D2B3"/>
<evidence type="ECO:0000313" key="9">
    <source>
        <dbReference type="EMBL" id="MPM83610.1"/>
    </source>
</evidence>
<evidence type="ECO:0000256" key="5">
    <source>
        <dbReference type="ARBA" id="ARBA00023136"/>
    </source>
</evidence>
<reference evidence="9" key="1">
    <citation type="submission" date="2019-08" db="EMBL/GenBank/DDBJ databases">
        <authorList>
            <person name="Kucharzyk K."/>
            <person name="Murdoch R.W."/>
            <person name="Higgins S."/>
            <person name="Loffler F."/>
        </authorList>
    </citation>
    <scope>NUCLEOTIDE SEQUENCE</scope>
</reference>
<dbReference type="EMBL" id="VSSQ01032367">
    <property type="protein sequence ID" value="MPM83610.1"/>
    <property type="molecule type" value="Genomic_DNA"/>
</dbReference>
<protein>
    <submittedName>
        <fullName evidence="9">Putative fluoride ion transporter CrcB</fullName>
    </submittedName>
</protein>
<keyword evidence="4 8" id="KW-1133">Transmembrane helix</keyword>
<evidence type="ECO:0000256" key="6">
    <source>
        <dbReference type="ARBA" id="ARBA00035120"/>
    </source>
</evidence>
<name>A0A645D2B3_9ZZZZ</name>
<proteinExistence type="inferred from homology"/>
<dbReference type="NCBIfam" id="TIGR00494">
    <property type="entry name" value="crcB"/>
    <property type="match status" value="1"/>
</dbReference>
<feature type="transmembrane region" description="Helical" evidence="8">
    <location>
        <begin position="31"/>
        <end position="50"/>
    </location>
</feature>
<dbReference type="Pfam" id="PF02537">
    <property type="entry name" value="CRCB"/>
    <property type="match status" value="1"/>
</dbReference>
<feature type="transmembrane region" description="Helical" evidence="8">
    <location>
        <begin position="94"/>
        <end position="115"/>
    </location>
</feature>
<dbReference type="GO" id="GO:1903425">
    <property type="term" value="F:fluoride transmembrane transporter activity"/>
    <property type="evidence" value="ECO:0007669"/>
    <property type="project" value="TreeGrafter"/>
</dbReference>
<accession>A0A645D2B3</accession>
<gene>
    <name evidence="9" type="primary">crcB_21</name>
    <name evidence="9" type="ORF">SDC9_130679</name>
</gene>
<evidence type="ECO:0000256" key="8">
    <source>
        <dbReference type="SAM" id="Phobius"/>
    </source>
</evidence>
<dbReference type="PANTHER" id="PTHR28259:SF1">
    <property type="entry name" value="FLUORIDE EXPORT PROTEIN 1-RELATED"/>
    <property type="match status" value="1"/>
</dbReference>
<comment type="caution">
    <text evidence="9">The sequence shown here is derived from an EMBL/GenBank/DDBJ whole genome shotgun (WGS) entry which is preliminary data.</text>
</comment>
<evidence type="ECO:0000256" key="3">
    <source>
        <dbReference type="ARBA" id="ARBA00022692"/>
    </source>
</evidence>
<dbReference type="HAMAP" id="MF_00454">
    <property type="entry name" value="FluC"/>
    <property type="match status" value="1"/>
</dbReference>